<proteinExistence type="predicted"/>
<dbReference type="AlphaFoldDB" id="A0A1Y2IZF1"/>
<dbReference type="Proteomes" id="UP000193067">
    <property type="component" value="Unassembled WGS sequence"/>
</dbReference>
<evidence type="ECO:0000256" key="1">
    <source>
        <dbReference type="SAM" id="MobiDB-lite"/>
    </source>
</evidence>
<dbReference type="EMBL" id="KZ084091">
    <property type="protein sequence ID" value="OSD06043.1"/>
    <property type="molecule type" value="Genomic_DNA"/>
</dbReference>
<feature type="region of interest" description="Disordered" evidence="1">
    <location>
        <begin position="56"/>
        <end position="195"/>
    </location>
</feature>
<feature type="chain" id="PRO_5013322447" evidence="2">
    <location>
        <begin position="22"/>
        <end position="195"/>
    </location>
</feature>
<dbReference type="OrthoDB" id="2756422at2759"/>
<keyword evidence="2" id="KW-0732">Signal</keyword>
<feature type="compositionally biased region" description="Polar residues" evidence="1">
    <location>
        <begin position="86"/>
        <end position="104"/>
    </location>
</feature>
<organism evidence="3 4">
    <name type="scientific">Trametes coccinea (strain BRFM310)</name>
    <name type="common">Pycnoporus coccineus</name>
    <dbReference type="NCBI Taxonomy" id="1353009"/>
    <lineage>
        <taxon>Eukaryota</taxon>
        <taxon>Fungi</taxon>
        <taxon>Dikarya</taxon>
        <taxon>Basidiomycota</taxon>
        <taxon>Agaricomycotina</taxon>
        <taxon>Agaricomycetes</taxon>
        <taxon>Polyporales</taxon>
        <taxon>Polyporaceae</taxon>
        <taxon>Trametes</taxon>
    </lineage>
</organism>
<gene>
    <name evidence="3" type="ORF">PYCCODRAFT_1422972</name>
</gene>
<feature type="signal peptide" evidence="2">
    <location>
        <begin position="1"/>
        <end position="21"/>
    </location>
</feature>
<evidence type="ECO:0000313" key="4">
    <source>
        <dbReference type="Proteomes" id="UP000193067"/>
    </source>
</evidence>
<accession>A0A1Y2IZF1</accession>
<evidence type="ECO:0000256" key="2">
    <source>
        <dbReference type="SAM" id="SignalP"/>
    </source>
</evidence>
<feature type="compositionally biased region" description="Low complexity" evidence="1">
    <location>
        <begin position="58"/>
        <end position="79"/>
    </location>
</feature>
<reference evidence="3 4" key="1">
    <citation type="journal article" date="2015" name="Biotechnol. Biofuels">
        <title>Enhanced degradation of softwood versus hardwood by the white-rot fungus Pycnoporus coccineus.</title>
        <authorList>
            <person name="Couturier M."/>
            <person name="Navarro D."/>
            <person name="Chevret D."/>
            <person name="Henrissat B."/>
            <person name="Piumi F."/>
            <person name="Ruiz-Duenas F.J."/>
            <person name="Martinez A.T."/>
            <person name="Grigoriev I.V."/>
            <person name="Riley R."/>
            <person name="Lipzen A."/>
            <person name="Berrin J.G."/>
            <person name="Master E.R."/>
            <person name="Rosso M.N."/>
        </authorList>
    </citation>
    <scope>NUCLEOTIDE SEQUENCE [LARGE SCALE GENOMIC DNA]</scope>
    <source>
        <strain evidence="3 4">BRFM310</strain>
    </source>
</reference>
<keyword evidence="4" id="KW-1185">Reference proteome</keyword>
<protein>
    <submittedName>
        <fullName evidence="3">Uncharacterized protein</fullName>
    </submittedName>
</protein>
<name>A0A1Y2IZF1_TRAC3</name>
<feature type="compositionally biased region" description="Low complexity" evidence="1">
    <location>
        <begin position="105"/>
        <end position="127"/>
    </location>
</feature>
<sequence length="195" mass="19433">MRSPMVAFSLFVAVSPSLISAAPGSPQLNGDAITHSRNTDFNIPQRFAVPRQLDDVMGSLPLGGQPSGPPSSSQGYQPGDPLPGGNSASNTPQNHDPTGLTSKLNGNPAANTAAGTTAADPAAAIDAHQAPTEPTPPNGAPRSPNYTPHDPELSTGDTLPNGDAHNGAAPAVSKPLGEAPGKTGNDDAATGNIVA</sequence>
<evidence type="ECO:0000313" key="3">
    <source>
        <dbReference type="EMBL" id="OSD06043.1"/>
    </source>
</evidence>